<dbReference type="EMBL" id="JANEYG010000420">
    <property type="protein sequence ID" value="KAJ8909761.1"/>
    <property type="molecule type" value="Genomic_DNA"/>
</dbReference>
<evidence type="ECO:0000256" key="1">
    <source>
        <dbReference type="SAM" id="MobiDB-lite"/>
    </source>
</evidence>
<proteinExistence type="predicted"/>
<reference evidence="2 3" key="1">
    <citation type="journal article" date="2023" name="Insect Mol. Biol.">
        <title>Genome sequencing provides insights into the evolution of gene families encoding plant cell wall-degrading enzymes in longhorned beetles.</title>
        <authorList>
            <person name="Shin N.R."/>
            <person name="Okamura Y."/>
            <person name="Kirsch R."/>
            <person name="Pauchet Y."/>
        </authorList>
    </citation>
    <scope>NUCLEOTIDE SEQUENCE [LARGE SCALE GENOMIC DNA]</scope>
    <source>
        <strain evidence="2">EAD_L_NR</strain>
    </source>
</reference>
<gene>
    <name evidence="2" type="ORF">NQ315_014448</name>
</gene>
<evidence type="ECO:0000313" key="2">
    <source>
        <dbReference type="EMBL" id="KAJ8909761.1"/>
    </source>
</evidence>
<organism evidence="2 3">
    <name type="scientific">Exocentrus adspersus</name>
    <dbReference type="NCBI Taxonomy" id="1586481"/>
    <lineage>
        <taxon>Eukaryota</taxon>
        <taxon>Metazoa</taxon>
        <taxon>Ecdysozoa</taxon>
        <taxon>Arthropoda</taxon>
        <taxon>Hexapoda</taxon>
        <taxon>Insecta</taxon>
        <taxon>Pterygota</taxon>
        <taxon>Neoptera</taxon>
        <taxon>Endopterygota</taxon>
        <taxon>Coleoptera</taxon>
        <taxon>Polyphaga</taxon>
        <taxon>Cucujiformia</taxon>
        <taxon>Chrysomeloidea</taxon>
        <taxon>Cerambycidae</taxon>
        <taxon>Lamiinae</taxon>
        <taxon>Acanthocinini</taxon>
        <taxon>Exocentrus</taxon>
    </lineage>
</organism>
<name>A0AAV8V717_9CUCU</name>
<keyword evidence="3" id="KW-1185">Reference proteome</keyword>
<feature type="compositionally biased region" description="Basic and acidic residues" evidence="1">
    <location>
        <begin position="9"/>
        <end position="20"/>
    </location>
</feature>
<evidence type="ECO:0000313" key="3">
    <source>
        <dbReference type="Proteomes" id="UP001159042"/>
    </source>
</evidence>
<dbReference type="AlphaFoldDB" id="A0AAV8V717"/>
<comment type="caution">
    <text evidence="2">The sequence shown here is derived from an EMBL/GenBank/DDBJ whole genome shotgun (WGS) entry which is preliminary data.</text>
</comment>
<feature type="region of interest" description="Disordered" evidence="1">
    <location>
        <begin position="1"/>
        <end position="20"/>
    </location>
</feature>
<sequence>MEWPIDNAMVRKETSEDRTKEDLRVIDRDTQWIRGAFNISCEVFAVIGIGSMKQRKTHQVG</sequence>
<dbReference type="Proteomes" id="UP001159042">
    <property type="component" value="Unassembled WGS sequence"/>
</dbReference>
<protein>
    <submittedName>
        <fullName evidence="2">Uncharacterized protein</fullName>
    </submittedName>
</protein>
<accession>A0AAV8V717</accession>